<name>A0AA37BPY4_9ARCH</name>
<proteinExistence type="predicted"/>
<evidence type="ECO:0000256" key="1">
    <source>
        <dbReference type="SAM" id="MobiDB-lite"/>
    </source>
</evidence>
<dbReference type="Proteomes" id="UP000632195">
    <property type="component" value="Unassembled WGS sequence"/>
</dbReference>
<organism evidence="2 3">
    <name type="scientific">Thermogymnomonas acidicola</name>
    <dbReference type="NCBI Taxonomy" id="399579"/>
    <lineage>
        <taxon>Archaea</taxon>
        <taxon>Methanobacteriati</taxon>
        <taxon>Thermoplasmatota</taxon>
        <taxon>Thermoplasmata</taxon>
        <taxon>Thermoplasmatales</taxon>
        <taxon>Thermogymnomonas</taxon>
    </lineage>
</organism>
<reference evidence="2" key="1">
    <citation type="journal article" date="2014" name="Int. J. Syst. Evol. Microbiol.">
        <title>Complete genome sequence of Corynebacterium casei LMG S-19264T (=DSM 44701T), isolated from a smear-ripened cheese.</title>
        <authorList>
            <consortium name="US DOE Joint Genome Institute (JGI-PGF)"/>
            <person name="Walter F."/>
            <person name="Albersmeier A."/>
            <person name="Kalinowski J."/>
            <person name="Ruckert C."/>
        </authorList>
    </citation>
    <scope>NUCLEOTIDE SEQUENCE</scope>
    <source>
        <strain evidence="2">JCM 13583</strain>
    </source>
</reference>
<evidence type="ECO:0000313" key="3">
    <source>
        <dbReference type="Proteomes" id="UP000632195"/>
    </source>
</evidence>
<feature type="compositionally biased region" description="Basic and acidic residues" evidence="1">
    <location>
        <begin position="49"/>
        <end position="66"/>
    </location>
</feature>
<protein>
    <submittedName>
        <fullName evidence="2">Uncharacterized protein</fullName>
    </submittedName>
</protein>
<comment type="caution">
    <text evidence="2">The sequence shown here is derived from an EMBL/GenBank/DDBJ whole genome shotgun (WGS) entry which is preliminary data.</text>
</comment>
<gene>
    <name evidence="2" type="ORF">GCM10007108_02940</name>
</gene>
<accession>A0AA37BPY4</accession>
<keyword evidence="3" id="KW-1185">Reference proteome</keyword>
<feature type="region of interest" description="Disordered" evidence="1">
    <location>
        <begin position="32"/>
        <end position="66"/>
    </location>
</feature>
<dbReference type="EMBL" id="BMNY01000001">
    <property type="protein sequence ID" value="GGM68261.1"/>
    <property type="molecule type" value="Genomic_DNA"/>
</dbReference>
<evidence type="ECO:0000313" key="2">
    <source>
        <dbReference type="EMBL" id="GGM68261.1"/>
    </source>
</evidence>
<dbReference type="AlphaFoldDB" id="A0AA37BPY4"/>
<sequence>METGVEPLTDTVLDEEEVVNPGGTKTLYWYVPGSTENTTGDPQLTMPLKDTEKAMPDGKPVSSKDTEYAPVMKMIVGRITELPCTVNDPNSLVE</sequence>
<reference evidence="2" key="2">
    <citation type="submission" date="2022-09" db="EMBL/GenBank/DDBJ databases">
        <authorList>
            <person name="Sun Q."/>
            <person name="Ohkuma M."/>
        </authorList>
    </citation>
    <scope>NUCLEOTIDE SEQUENCE</scope>
    <source>
        <strain evidence="2">JCM 13583</strain>
    </source>
</reference>